<dbReference type="InterPro" id="IPR003593">
    <property type="entry name" value="AAA+_ATPase"/>
</dbReference>
<dbReference type="PROSITE" id="PS50929">
    <property type="entry name" value="ABC_TM1F"/>
    <property type="match status" value="2"/>
</dbReference>
<dbReference type="GO" id="GO:0140359">
    <property type="term" value="F:ABC-type transporter activity"/>
    <property type="evidence" value="ECO:0007669"/>
    <property type="project" value="InterPro"/>
</dbReference>
<feature type="transmembrane region" description="Helical" evidence="10">
    <location>
        <begin position="784"/>
        <end position="808"/>
    </location>
</feature>
<accession>A0A397A0Z5</accession>
<name>A0A397A0Z5_APHAT</name>
<protein>
    <recommendedName>
        <fullName evidence="17">Multidrug resistance-associated protein 1</fullName>
    </recommendedName>
</protein>
<dbReference type="InterPro" id="IPR036640">
    <property type="entry name" value="ABC1_TM_sf"/>
</dbReference>
<feature type="domain" description="ABC transmembrane type-1" evidence="12">
    <location>
        <begin position="94"/>
        <end position="375"/>
    </location>
</feature>
<dbReference type="CDD" id="cd18580">
    <property type="entry name" value="ABC_6TM_ABCC_D2"/>
    <property type="match status" value="1"/>
</dbReference>
<evidence type="ECO:0008006" key="17">
    <source>
        <dbReference type="Google" id="ProtNLM"/>
    </source>
</evidence>
<dbReference type="InterPro" id="IPR044746">
    <property type="entry name" value="ABCC_6TM_D1"/>
</dbReference>
<evidence type="ECO:0000313" key="16">
    <source>
        <dbReference type="Proteomes" id="UP000266239"/>
    </source>
</evidence>
<dbReference type="CDD" id="cd18579">
    <property type="entry name" value="ABC_6TM_ABCC_D1"/>
    <property type="match status" value="1"/>
</dbReference>
<evidence type="ECO:0000256" key="6">
    <source>
        <dbReference type="ARBA" id="ARBA00022741"/>
    </source>
</evidence>
<dbReference type="Gene3D" id="1.20.1560.10">
    <property type="entry name" value="ABC transporter type 1, transmembrane domain"/>
    <property type="match status" value="2"/>
</dbReference>
<evidence type="ECO:0000256" key="1">
    <source>
        <dbReference type="ARBA" id="ARBA00004128"/>
    </source>
</evidence>
<feature type="domain" description="ABC transmembrane type-1" evidence="12">
    <location>
        <begin position="739"/>
        <end position="1024"/>
    </location>
</feature>
<gene>
    <name evidence="13" type="ORF">DYB25_008762</name>
    <name evidence="14" type="ORF">DYB36_009590</name>
</gene>
<keyword evidence="8 10" id="KW-1133">Transmembrane helix</keyword>
<dbReference type="SMART" id="SM00382">
    <property type="entry name" value="AAA"/>
    <property type="match status" value="2"/>
</dbReference>
<dbReference type="InterPro" id="IPR044726">
    <property type="entry name" value="ABCC_6TM_D2"/>
</dbReference>
<dbReference type="EMBL" id="QUTA01010144">
    <property type="protein sequence ID" value="RHY00024.1"/>
    <property type="molecule type" value="Genomic_DNA"/>
</dbReference>
<dbReference type="Pfam" id="PF00664">
    <property type="entry name" value="ABC_membrane"/>
    <property type="match status" value="2"/>
</dbReference>
<dbReference type="Proteomes" id="UP000265427">
    <property type="component" value="Unassembled WGS sequence"/>
</dbReference>
<dbReference type="CDD" id="cd03250">
    <property type="entry name" value="ABCC_MRP_domain1"/>
    <property type="match status" value="1"/>
</dbReference>
<feature type="transmembrane region" description="Helical" evidence="10">
    <location>
        <begin position="884"/>
        <end position="903"/>
    </location>
</feature>
<evidence type="ECO:0000256" key="7">
    <source>
        <dbReference type="ARBA" id="ARBA00022840"/>
    </source>
</evidence>
<evidence type="ECO:0000256" key="10">
    <source>
        <dbReference type="SAM" id="Phobius"/>
    </source>
</evidence>
<organism evidence="13 16">
    <name type="scientific">Aphanomyces astaci</name>
    <name type="common">Crayfish plague agent</name>
    <dbReference type="NCBI Taxonomy" id="112090"/>
    <lineage>
        <taxon>Eukaryota</taxon>
        <taxon>Sar</taxon>
        <taxon>Stramenopiles</taxon>
        <taxon>Oomycota</taxon>
        <taxon>Saprolegniomycetes</taxon>
        <taxon>Saprolegniales</taxon>
        <taxon>Verrucalvaceae</taxon>
        <taxon>Aphanomyces</taxon>
    </lineage>
</organism>
<keyword evidence="7" id="KW-0067">ATP-binding</keyword>
<feature type="transmembrane region" description="Helical" evidence="10">
    <location>
        <begin position="232"/>
        <end position="252"/>
    </location>
</feature>
<evidence type="ECO:0000256" key="8">
    <source>
        <dbReference type="ARBA" id="ARBA00022989"/>
    </source>
</evidence>
<evidence type="ECO:0000259" key="11">
    <source>
        <dbReference type="PROSITE" id="PS50893"/>
    </source>
</evidence>
<feature type="domain" description="ABC transporter" evidence="11">
    <location>
        <begin position="409"/>
        <end position="632"/>
    </location>
</feature>
<dbReference type="SUPFAM" id="SSF52540">
    <property type="entry name" value="P-loop containing nucleoside triphosphate hydrolases"/>
    <property type="match status" value="2"/>
</dbReference>
<dbReference type="FunFam" id="3.40.50.300:FF:000997">
    <property type="entry name" value="Multidrug resistance-associated protein 1"/>
    <property type="match status" value="1"/>
</dbReference>
<dbReference type="PANTHER" id="PTHR24223">
    <property type="entry name" value="ATP-BINDING CASSETTE SUB-FAMILY C"/>
    <property type="match status" value="1"/>
</dbReference>
<keyword evidence="9 10" id="KW-0472">Membrane</keyword>
<feature type="transmembrane region" description="Helical" evidence="10">
    <location>
        <begin position="202"/>
        <end position="226"/>
    </location>
</feature>
<evidence type="ECO:0000259" key="12">
    <source>
        <dbReference type="PROSITE" id="PS50929"/>
    </source>
</evidence>
<dbReference type="GO" id="GO:0016887">
    <property type="term" value="F:ATP hydrolysis activity"/>
    <property type="evidence" value="ECO:0007669"/>
    <property type="project" value="InterPro"/>
</dbReference>
<dbReference type="Proteomes" id="UP000266239">
    <property type="component" value="Unassembled WGS sequence"/>
</dbReference>
<evidence type="ECO:0000313" key="14">
    <source>
        <dbReference type="EMBL" id="RHY00088.1"/>
    </source>
</evidence>
<sequence length="1322" mass="145973">MSRNTKYQAVKLESTRDKDAKSPLETENFFSRWLYLWADPLMKLGNERQLQASDLWPLPSDSKCEVITESFEPKFNKSQSIFRATVSEFGAQALVVGVLQFVAMVLSLYGPIVLNKVVSSIELSTPDFQTLAAPVVSLFVVKIIQAILQTQTDLKNELLFVKVMAVLQNLLYKKALRLNAKSRKAKSTGEVSNLFTSDMWPIVAVSFFINQVWIIPLQVTALMYLLWQQLDWAMFSGIGVMIVAFFLTRWFATMQRTNWRVLMAKKDTRMKSINEVFGSMQIIKLNAWEERYYAKISDLRADELRSLWTQFCIGAGTTAMNNIAPVALTTISFACYVLVLKQPLTASKVFTALSLFNMVKQPMMRLPQIVAAFMQAAVSYKRFAEFLALAERDPSVVSSHVVSGNDIAVEVIDGSFGWDESNPFFTHLNLTIRRGEFAVVHGSVGEGKTSLCNVLLGELDKYAGSVGVRGRVAYFGQQPWIQNMSIRENILFGLPYDRVKYSRVLEACALATDLTLFAAGDRTEIGSKGVNVSGGQKARISLARACYSDADIYVLDSPLSAVDAIVQNEIFTKCFLGLLRNKTLVLVTHSPEIIASPYIDRTIEVGNGGKTLTVTMNPNKQDCDALVPPYPTRSYSVADDDDSSMDILDNIGTGGANSTLQYMDMLVSPSLKSPFGATVEDHLFTPMDAQAPLPPTYNEEDGTGSRGQLVVAEERESGRVSQKVFLAYFDAVGGWTTVVALLAVQSLWQGLQVSSDLWLSAWTATGATVTPAEFQDAAEFHISVYAALAIGSSIMVVVRVLTVSVAGIRASQTMFDDMTKALLGAPMVFFDTNPLGRILNRFSGDINAVDGRLPNQFGFFLSTVFVLLFSLGTTVAVIRSLGVILLPLMYIYYKVASIFVQPAREIERLNKTTRSPLITHISESIDGAVVVRAFGGKHVRRFERLQQTKVNRNMETMFCGELASQWFSFRIQMISALMLLVTTMSLIYMRGYLNAGLVGLVFGYALQITGQLEWMVQMWSQLETAMVAPERVAEYTNVAQEAPRVISGAVPASWPAHGSIEFQHVSFRYKPHDPLVLKDVSFHIESGEKVGIVGRTGAGKSSLTMALFRINEVASGRVVIGGVDTATVGIKTLRESMAIIPQNPILFKGTLRAYLDPFESSSDAQLWDALDKVQLTPRVSLEQGKLEAVIEENGENFSVGERQMLCMARALLRNCRIVVMDEATAAIDHETDQTLQRVIRQAFASSTVLTIAHRLDTVLDADRIMVLDQGRLAQCDAPENLIRAGAGIFFELCSEGGYLDKVHASVAATATTSQESHDDNQD</sequence>
<dbReference type="InterPro" id="IPR027417">
    <property type="entry name" value="P-loop_NTPase"/>
</dbReference>
<proteinExistence type="inferred from homology"/>
<dbReference type="Pfam" id="PF00005">
    <property type="entry name" value="ABC_tran"/>
    <property type="match status" value="2"/>
</dbReference>
<dbReference type="PANTHER" id="PTHR24223:SF443">
    <property type="entry name" value="MULTIDRUG-RESISTANCE LIKE PROTEIN 1, ISOFORM I"/>
    <property type="match status" value="1"/>
</dbReference>
<dbReference type="SUPFAM" id="SSF90123">
    <property type="entry name" value="ABC transporter transmembrane region"/>
    <property type="match status" value="2"/>
</dbReference>
<feature type="domain" description="ABC transporter" evidence="11">
    <location>
        <begin position="1060"/>
        <end position="1294"/>
    </location>
</feature>
<dbReference type="FunFam" id="1.20.1560.10:FF:000063">
    <property type="entry name" value="Multidrug resistance protein ABC transporter"/>
    <property type="match status" value="1"/>
</dbReference>
<reference evidence="15 16" key="1">
    <citation type="submission" date="2018-08" db="EMBL/GenBank/DDBJ databases">
        <title>Aphanomyces genome sequencing and annotation.</title>
        <authorList>
            <person name="Minardi D."/>
            <person name="Oidtmann B."/>
            <person name="Van Der Giezen M."/>
            <person name="Studholme D.J."/>
        </authorList>
    </citation>
    <scope>NUCLEOTIDE SEQUENCE [LARGE SCALE GENOMIC DNA]</scope>
    <source>
        <strain evidence="14 15">Kv</strain>
        <strain evidence="13 16">Yx</strain>
    </source>
</reference>
<dbReference type="EMBL" id="QUSZ01008682">
    <property type="protein sequence ID" value="RHY00088.1"/>
    <property type="molecule type" value="Genomic_DNA"/>
</dbReference>
<feature type="transmembrane region" description="Helical" evidence="10">
    <location>
        <begin position="89"/>
        <end position="110"/>
    </location>
</feature>
<dbReference type="PROSITE" id="PS50893">
    <property type="entry name" value="ABC_TRANSPORTER_2"/>
    <property type="match status" value="2"/>
</dbReference>
<evidence type="ECO:0000256" key="9">
    <source>
        <dbReference type="ARBA" id="ARBA00023136"/>
    </source>
</evidence>
<dbReference type="InterPro" id="IPR050173">
    <property type="entry name" value="ABC_transporter_C-like"/>
</dbReference>
<comment type="similarity">
    <text evidence="2">Belongs to the ABC transporter superfamily. ABCC family. Conjugate transporter (TC 3.A.1.208) subfamily.</text>
</comment>
<evidence type="ECO:0000313" key="13">
    <source>
        <dbReference type="EMBL" id="RHY00024.1"/>
    </source>
</evidence>
<feature type="transmembrane region" description="Helical" evidence="10">
    <location>
        <begin position="725"/>
        <end position="748"/>
    </location>
</feature>
<evidence type="ECO:0000256" key="4">
    <source>
        <dbReference type="ARBA" id="ARBA00022692"/>
    </source>
</evidence>
<feature type="transmembrane region" description="Helical" evidence="10">
    <location>
        <begin position="971"/>
        <end position="989"/>
    </location>
</feature>
<keyword evidence="3" id="KW-0813">Transport</keyword>
<evidence type="ECO:0000256" key="2">
    <source>
        <dbReference type="ARBA" id="ARBA00009726"/>
    </source>
</evidence>
<dbReference type="VEuPathDB" id="FungiDB:H257_13295"/>
<keyword evidence="5" id="KW-0677">Repeat</keyword>
<dbReference type="FunFam" id="1.20.1560.10:FF:000006">
    <property type="entry name" value="ATP-binding cassette, sub-family C (CFTR/MRP), member 9"/>
    <property type="match status" value="1"/>
</dbReference>
<feature type="transmembrane region" description="Helical" evidence="10">
    <location>
        <begin position="130"/>
        <end position="148"/>
    </location>
</feature>
<evidence type="ECO:0000313" key="15">
    <source>
        <dbReference type="Proteomes" id="UP000265427"/>
    </source>
</evidence>
<keyword evidence="6" id="KW-0547">Nucleotide-binding</keyword>
<evidence type="ECO:0000256" key="3">
    <source>
        <dbReference type="ARBA" id="ARBA00022448"/>
    </source>
</evidence>
<dbReference type="Gene3D" id="3.40.50.300">
    <property type="entry name" value="P-loop containing nucleotide triphosphate hydrolases"/>
    <property type="match status" value="2"/>
</dbReference>
<dbReference type="GO" id="GO:0005774">
    <property type="term" value="C:vacuolar membrane"/>
    <property type="evidence" value="ECO:0007669"/>
    <property type="project" value="UniProtKB-SubCell"/>
</dbReference>
<dbReference type="PROSITE" id="PS00211">
    <property type="entry name" value="ABC_TRANSPORTER_1"/>
    <property type="match status" value="1"/>
</dbReference>
<feature type="transmembrane region" description="Helical" evidence="10">
    <location>
        <begin position="857"/>
        <end position="878"/>
    </location>
</feature>
<dbReference type="FunFam" id="3.40.50.300:FF:000610">
    <property type="entry name" value="Multidrug resistance-associated ABC transporter"/>
    <property type="match status" value="1"/>
</dbReference>
<dbReference type="InterPro" id="IPR017871">
    <property type="entry name" value="ABC_transporter-like_CS"/>
</dbReference>
<comment type="subcellular location">
    <subcellularLocation>
        <location evidence="1">Vacuole membrane</location>
        <topology evidence="1">Multi-pass membrane protein</topology>
    </subcellularLocation>
</comment>
<dbReference type="InterPro" id="IPR003439">
    <property type="entry name" value="ABC_transporter-like_ATP-bd"/>
</dbReference>
<evidence type="ECO:0000256" key="5">
    <source>
        <dbReference type="ARBA" id="ARBA00022737"/>
    </source>
</evidence>
<dbReference type="GO" id="GO:0005524">
    <property type="term" value="F:ATP binding"/>
    <property type="evidence" value="ECO:0007669"/>
    <property type="project" value="UniProtKB-KW"/>
</dbReference>
<comment type="caution">
    <text evidence="13">The sequence shown here is derived from an EMBL/GenBank/DDBJ whole genome shotgun (WGS) entry which is preliminary data.</text>
</comment>
<dbReference type="CDD" id="cd03244">
    <property type="entry name" value="ABCC_MRP_domain2"/>
    <property type="match status" value="1"/>
</dbReference>
<dbReference type="InterPro" id="IPR011527">
    <property type="entry name" value="ABC1_TM_dom"/>
</dbReference>
<keyword evidence="4 10" id="KW-0812">Transmembrane</keyword>